<dbReference type="KEGG" id="ise:JBKA6_0893"/>
<dbReference type="OrthoDB" id="1157501at2"/>
<dbReference type="Gene3D" id="2.60.40.2340">
    <property type="match status" value="2"/>
</dbReference>
<dbReference type="RefSeq" id="WP_096686258.1">
    <property type="nucleotide sequence ID" value="NZ_AP014564.1"/>
</dbReference>
<dbReference type="InterPro" id="IPR011889">
    <property type="entry name" value="Liste_lipo_26"/>
</dbReference>
<sequence length="576" mass="64461">MRSKILLFYLFVFQIILFPSCKKEEKVENTSSGVENSSDIGSLLSFSLDFEATKNTGLGKDIKGIINSEDSTKISIVLPHKEGGLITKLVPTVKFVGEKIEPDPSTITDFTNPVSYVVTPKKGEAKTYTVTVSVSEPSSENKILSFSITKPNDVKAQISTTIDEGSSSISISLTELSYYDLAKITKIVPSIRISEYASISESDKSKSIDLSTIPSEAVKYTVTAENRQTKEYTVNITHELKKFVSKWKTIQSNKEIELPIYDGGDYDFTVDWGDGQIQKVDSHSSNNKKHTYTSPSDYTVTITGKIEGFNFKKVAISKDEIISITSWGDLKFGNKGGYFKGCKKLEYLPLEAPNLEGITNTAFMFYGAESFNSDISSWDVSKVTNMRAMFHTASAFNQDLNKWDTGEVTDMKGIFYDASVFNGDISNWNTSSVTDMSSMFEAAILFNQDLNNWDVSKVTNMNRMFSRATVFNGDIGKWDVSKVTDMFGMFYTAKSFNKEIENWDITSVTDIDYFLAIASSFSKSLKKWRVPAKTNISNMLWGTNICTEISVKGSTNCNCTEINYDFRREKLPTKRS</sequence>
<dbReference type="InterPro" id="IPR013783">
    <property type="entry name" value="Ig-like_fold"/>
</dbReference>
<name>A0A1J1DYD2_9FLAO</name>
<protein>
    <recommendedName>
        <fullName evidence="1">PKD domain-containing protein</fullName>
    </recommendedName>
</protein>
<keyword evidence="3" id="KW-1185">Reference proteome</keyword>
<dbReference type="EMBL" id="AP014564">
    <property type="protein sequence ID" value="BAV94906.1"/>
    <property type="molecule type" value="Genomic_DNA"/>
</dbReference>
<dbReference type="SUPFAM" id="SSF141571">
    <property type="entry name" value="Pentapeptide repeat-like"/>
    <property type="match status" value="1"/>
</dbReference>
<evidence type="ECO:0000259" key="1">
    <source>
        <dbReference type="PROSITE" id="PS50093"/>
    </source>
</evidence>
<dbReference type="Gene3D" id="2.60.40.10">
    <property type="entry name" value="Immunoglobulins"/>
    <property type="match status" value="1"/>
</dbReference>
<dbReference type="Pfam" id="PF03382">
    <property type="entry name" value="DUF285"/>
    <property type="match status" value="1"/>
</dbReference>
<dbReference type="AlphaFoldDB" id="A0A1J1DYD2"/>
<dbReference type="InterPro" id="IPR005046">
    <property type="entry name" value="DUF285"/>
</dbReference>
<dbReference type="PROSITE" id="PS50093">
    <property type="entry name" value="PKD"/>
    <property type="match status" value="1"/>
</dbReference>
<dbReference type="InterPro" id="IPR000601">
    <property type="entry name" value="PKD_dom"/>
</dbReference>
<gene>
    <name evidence="2" type="ORF">JBKA6_0893</name>
</gene>
<proteinExistence type="predicted"/>
<reference evidence="2 3" key="1">
    <citation type="submission" date="2014-03" db="EMBL/GenBank/DDBJ databases">
        <title>complete genome sequence of Flavobacteriaceae bacterium JBKA-6.</title>
        <authorList>
            <person name="Takano T."/>
            <person name="Nakamura Y."/>
            <person name="Takuma S."/>
            <person name="Yasuike M."/>
            <person name="Matsuyama T."/>
            <person name="Sakai T."/>
            <person name="Fujiwara A."/>
            <person name="Kimoto K."/>
            <person name="Fukuda Y."/>
            <person name="Kondo H."/>
            <person name="Hirono I."/>
            <person name="Nakayasu C."/>
        </authorList>
    </citation>
    <scope>NUCLEOTIDE SEQUENCE [LARGE SCALE GENOMIC DNA]</scope>
    <source>
        <strain evidence="2 3">JBKA-6</strain>
    </source>
</reference>
<feature type="domain" description="PKD" evidence="1">
    <location>
        <begin position="263"/>
        <end position="303"/>
    </location>
</feature>
<dbReference type="NCBIfam" id="TIGR02167">
    <property type="entry name" value="Liste_lipo_26"/>
    <property type="match status" value="5"/>
</dbReference>
<evidence type="ECO:0000313" key="3">
    <source>
        <dbReference type="Proteomes" id="UP000243197"/>
    </source>
</evidence>
<dbReference type="SUPFAM" id="SSF49299">
    <property type="entry name" value="PKD domain"/>
    <property type="match status" value="1"/>
</dbReference>
<evidence type="ECO:0000313" key="2">
    <source>
        <dbReference type="EMBL" id="BAV94906.1"/>
    </source>
</evidence>
<dbReference type="InterPro" id="IPR035986">
    <property type="entry name" value="PKD_dom_sf"/>
</dbReference>
<accession>A0A1J1DYD2</accession>
<dbReference type="Proteomes" id="UP000243197">
    <property type="component" value="Chromosome"/>
</dbReference>
<organism evidence="2 3">
    <name type="scientific">Ichthyobacterium seriolicida</name>
    <dbReference type="NCBI Taxonomy" id="242600"/>
    <lineage>
        <taxon>Bacteria</taxon>
        <taxon>Pseudomonadati</taxon>
        <taxon>Bacteroidota</taxon>
        <taxon>Flavobacteriia</taxon>
        <taxon>Flavobacteriales</taxon>
        <taxon>Ichthyobacteriaceae</taxon>
        <taxon>Ichthyobacterium</taxon>
    </lineage>
</organism>